<dbReference type="EMBL" id="BNFF01000001">
    <property type="protein sequence ID" value="GHK51784.1"/>
    <property type="molecule type" value="Genomic_DNA"/>
</dbReference>
<dbReference type="AlphaFoldDB" id="A0A919HT82"/>
<sequence length="94" mass="9680">MGGSQRGAQRLGDRGVDAAPAGTTIVSARAKFRTAVGHQADAAGSAQRPFIDGGDGELVPVVAHFRARQAEDLHGYAKLKSAQAIVGEGDHLMT</sequence>
<dbReference type="Proteomes" id="UP000655094">
    <property type="component" value="Unassembled WGS sequence"/>
</dbReference>
<name>A0A919HT82_KLEPN</name>
<accession>A0A919HT82</accession>
<gene>
    <name evidence="1" type="ORF">KPZU09_15200</name>
</gene>
<comment type="caution">
    <text evidence="1">The sequence shown here is derived from an EMBL/GenBank/DDBJ whole genome shotgun (WGS) entry which is preliminary data.</text>
</comment>
<protein>
    <submittedName>
        <fullName evidence="1">Uncharacterized protein</fullName>
    </submittedName>
</protein>
<reference evidence="1" key="1">
    <citation type="submission" date="2020-10" db="EMBL/GenBank/DDBJ databases">
        <title>Genome Sequence of ESBL Producing Zambian Clinical Strains.</title>
        <authorList>
            <person name="Shawa M."/>
            <person name="Furuta Y."/>
            <person name="Simbotwe M."/>
            <person name="Mulenga E."/>
            <person name="Mubanga M."/>
            <person name="Mulenga G."/>
            <person name="Kaile C."/>
            <person name="Zorigt T."/>
            <person name="Hang'ombe B."/>
            <person name="Higashi H."/>
        </authorList>
    </citation>
    <scope>NUCLEOTIDE SEQUENCE</scope>
    <source>
        <strain evidence="1">Zam_UTH_09</strain>
    </source>
</reference>
<evidence type="ECO:0000313" key="1">
    <source>
        <dbReference type="EMBL" id="GHK51784.1"/>
    </source>
</evidence>
<proteinExistence type="predicted"/>
<evidence type="ECO:0000313" key="2">
    <source>
        <dbReference type="Proteomes" id="UP000655094"/>
    </source>
</evidence>
<organism evidence="1 2">
    <name type="scientific">Klebsiella pneumoniae</name>
    <dbReference type="NCBI Taxonomy" id="573"/>
    <lineage>
        <taxon>Bacteria</taxon>
        <taxon>Pseudomonadati</taxon>
        <taxon>Pseudomonadota</taxon>
        <taxon>Gammaproteobacteria</taxon>
        <taxon>Enterobacterales</taxon>
        <taxon>Enterobacteriaceae</taxon>
        <taxon>Klebsiella/Raoultella group</taxon>
        <taxon>Klebsiella</taxon>
        <taxon>Klebsiella pneumoniae complex</taxon>
    </lineage>
</organism>